<dbReference type="GO" id="GO:0004421">
    <property type="term" value="F:hydroxymethylglutaryl-CoA synthase activity"/>
    <property type="evidence" value="ECO:0007669"/>
    <property type="project" value="InterPro"/>
</dbReference>
<dbReference type="RefSeq" id="WP_067233257.1">
    <property type="nucleotide sequence ID" value="NZ_KQ948552.1"/>
</dbReference>
<dbReference type="AlphaFoldDB" id="A0A101QXP3"/>
<comment type="similarity">
    <text evidence="1">Belongs to the thiolase-like superfamily. HMG-CoA synthase family.</text>
</comment>
<dbReference type="Pfam" id="PF01154">
    <property type="entry name" value="HMG_CoA_synt_N"/>
    <property type="match status" value="1"/>
</dbReference>
<dbReference type="Pfam" id="PF08540">
    <property type="entry name" value="HMG_CoA_synt_C"/>
    <property type="match status" value="1"/>
</dbReference>
<dbReference type="PANTHER" id="PTHR43323">
    <property type="entry name" value="3-HYDROXY-3-METHYLGLUTARYL COENZYME A SYNTHASE"/>
    <property type="match status" value="1"/>
</dbReference>
<dbReference type="InterPro" id="IPR013746">
    <property type="entry name" value="HMG_CoA_synt_C_dom"/>
</dbReference>
<evidence type="ECO:0000259" key="3">
    <source>
        <dbReference type="Pfam" id="PF01154"/>
    </source>
</evidence>
<dbReference type="GO" id="GO:0006084">
    <property type="term" value="P:acetyl-CoA metabolic process"/>
    <property type="evidence" value="ECO:0007669"/>
    <property type="project" value="InterPro"/>
</dbReference>
<keyword evidence="2" id="KW-0808">Transferase</keyword>
<evidence type="ECO:0000256" key="2">
    <source>
        <dbReference type="ARBA" id="ARBA00022679"/>
    </source>
</evidence>
<proteinExistence type="inferred from homology"/>
<dbReference type="GeneID" id="91425718"/>
<gene>
    <name evidence="5" type="ORF">AQJ30_14030</name>
</gene>
<evidence type="ECO:0000259" key="4">
    <source>
        <dbReference type="Pfam" id="PF08540"/>
    </source>
</evidence>
<dbReference type="InterPro" id="IPR016039">
    <property type="entry name" value="Thiolase-like"/>
</dbReference>
<reference evidence="5 6" key="1">
    <citation type="submission" date="2015-10" db="EMBL/GenBank/DDBJ databases">
        <title>Draft genome sequence of Streptomyces longwoodensis DSM 41677, type strain for the species Streptomyces longwoodensis.</title>
        <authorList>
            <person name="Ruckert C."/>
            <person name="Winkler A."/>
            <person name="Kalinowski J."/>
            <person name="Kampfer P."/>
            <person name="Glaeser S."/>
        </authorList>
    </citation>
    <scope>NUCLEOTIDE SEQUENCE [LARGE SCALE GENOMIC DNA]</scope>
    <source>
        <strain evidence="5 6">DSM 41677</strain>
    </source>
</reference>
<dbReference type="Gene3D" id="3.40.47.10">
    <property type="match status" value="2"/>
</dbReference>
<evidence type="ECO:0000256" key="1">
    <source>
        <dbReference type="ARBA" id="ARBA00007061"/>
    </source>
</evidence>
<comment type="caution">
    <text evidence="5">The sequence shown here is derived from an EMBL/GenBank/DDBJ whole genome shotgun (WGS) entry which is preliminary data.</text>
</comment>
<dbReference type="EMBL" id="LMWS01000017">
    <property type="protein sequence ID" value="KUN37996.1"/>
    <property type="molecule type" value="Genomic_DNA"/>
</dbReference>
<dbReference type="STRING" id="68231.AQJ30_14030"/>
<name>A0A101QXP3_9ACTN</name>
<protein>
    <submittedName>
        <fullName evidence="5">Hydroxymethylglutaryl-CoA synthase</fullName>
    </submittedName>
</protein>
<evidence type="ECO:0000313" key="5">
    <source>
        <dbReference type="EMBL" id="KUN37996.1"/>
    </source>
</evidence>
<dbReference type="CDD" id="cd00827">
    <property type="entry name" value="init_cond_enzymes"/>
    <property type="match status" value="1"/>
</dbReference>
<dbReference type="Proteomes" id="UP000053271">
    <property type="component" value="Unassembled WGS sequence"/>
</dbReference>
<evidence type="ECO:0000313" key="6">
    <source>
        <dbReference type="Proteomes" id="UP000053271"/>
    </source>
</evidence>
<feature type="domain" description="Hydroxymethylglutaryl-coenzyme A synthase N-terminal" evidence="3">
    <location>
        <begin position="10"/>
        <end position="174"/>
    </location>
</feature>
<accession>A0A101QXP3</accession>
<dbReference type="SUPFAM" id="SSF53901">
    <property type="entry name" value="Thiolase-like"/>
    <property type="match status" value="2"/>
</dbReference>
<organism evidence="5 6">
    <name type="scientific">Streptomyces longwoodensis</name>
    <dbReference type="NCBI Taxonomy" id="68231"/>
    <lineage>
        <taxon>Bacteria</taxon>
        <taxon>Bacillati</taxon>
        <taxon>Actinomycetota</taxon>
        <taxon>Actinomycetes</taxon>
        <taxon>Kitasatosporales</taxon>
        <taxon>Streptomycetaceae</taxon>
        <taxon>Streptomyces</taxon>
    </lineage>
</organism>
<keyword evidence="6" id="KW-1185">Reference proteome</keyword>
<feature type="domain" description="Hydroxymethylglutaryl-coenzyme A synthase C-terminal" evidence="4">
    <location>
        <begin position="270"/>
        <end position="365"/>
    </location>
</feature>
<sequence>MTAPHAAEPAVGIEAVGGYFGDAFVDAGDLFDARGLDRSRLANLGMVRRAAPLPGEDVVTLAATAARPVVDAMSVSERAGLRALVVATESSFDLSKSTGTYLHRLLDLPRTCRIFEVKQACYGGVAALQTAVALVRADPASRVLVVAADLSLPERGTYMEPSQGLGAVAALVGARPGILEVDHVGAGAYSYEIADFARPRHDVDVVDTDLSLMSYLDCLLGSFTDHAARRAGADFATSYDLLAMHTPFPGMVRGAHRNAMRKLASRTGPAVQEDFERRVAPSLRLPEQVGNVYSATTLLAVLSAVAHAPHDEGAELGVFSYGSGCSSEFFAGRMPAGARRRVAAAGLEEQLTARHRLTVAEYDALTAQAATTMFAVPDAVVDPGRRFVRGAADRPRAVLVGVEGYRREYAWFPQR</sequence>
<dbReference type="GO" id="GO:0016747">
    <property type="term" value="F:acyltransferase activity, transferring groups other than amino-acyl groups"/>
    <property type="evidence" value="ECO:0007669"/>
    <property type="project" value="UniProtKB-ARBA"/>
</dbReference>
<dbReference type="InterPro" id="IPR013528">
    <property type="entry name" value="HMG_CoA_synth_N"/>
</dbReference>
<dbReference type="PANTHER" id="PTHR43323:SF2">
    <property type="entry name" value="HYDROXYMETHYLGLUTARYL-COA SYNTHASE"/>
    <property type="match status" value="1"/>
</dbReference>